<reference evidence="1" key="1">
    <citation type="journal article" date="2020" name="Stud. Mycol.">
        <title>101 Dothideomycetes genomes: a test case for predicting lifestyles and emergence of pathogens.</title>
        <authorList>
            <person name="Haridas S."/>
            <person name="Albert R."/>
            <person name="Binder M."/>
            <person name="Bloem J."/>
            <person name="Labutti K."/>
            <person name="Salamov A."/>
            <person name="Andreopoulos B."/>
            <person name="Baker S."/>
            <person name="Barry K."/>
            <person name="Bills G."/>
            <person name="Bluhm B."/>
            <person name="Cannon C."/>
            <person name="Castanera R."/>
            <person name="Culley D."/>
            <person name="Daum C."/>
            <person name="Ezra D."/>
            <person name="Gonzalez J."/>
            <person name="Henrissat B."/>
            <person name="Kuo A."/>
            <person name="Liang C."/>
            <person name="Lipzen A."/>
            <person name="Lutzoni F."/>
            <person name="Magnuson J."/>
            <person name="Mondo S."/>
            <person name="Nolan M."/>
            <person name="Ohm R."/>
            <person name="Pangilinan J."/>
            <person name="Park H.-J."/>
            <person name="Ramirez L."/>
            <person name="Alfaro M."/>
            <person name="Sun H."/>
            <person name="Tritt A."/>
            <person name="Yoshinaga Y."/>
            <person name="Zwiers L.-H."/>
            <person name="Turgeon B."/>
            <person name="Goodwin S."/>
            <person name="Spatafora J."/>
            <person name="Crous P."/>
            <person name="Grigoriev I."/>
        </authorList>
    </citation>
    <scope>NUCLEOTIDE SEQUENCE</scope>
    <source>
        <strain evidence="1">CBS 122681</strain>
    </source>
</reference>
<dbReference type="AlphaFoldDB" id="A0A6A6SL77"/>
<sequence length="204" mass="22895">MTGIEKICLLVSQTLRSSDFSRVISIMQKPEDIWGDGSRGKVRSTPWATRQRADLSPLERRNRLFLDMESQIDRPQGWYITISIEIISADRIQLNTPDSSHRCATSQIGEGCVQMTKQKTIPAYQVLLEMVWQPVSSPRPPCNVTRMQLKGGSLSPCFLLWKTVRRLIPRLSSGCAEGTRLLSFLKMTGPNSSGGALLWKVCGR</sequence>
<organism evidence="1 2">
    <name type="scientific">Lophiostoma macrostomum CBS 122681</name>
    <dbReference type="NCBI Taxonomy" id="1314788"/>
    <lineage>
        <taxon>Eukaryota</taxon>
        <taxon>Fungi</taxon>
        <taxon>Dikarya</taxon>
        <taxon>Ascomycota</taxon>
        <taxon>Pezizomycotina</taxon>
        <taxon>Dothideomycetes</taxon>
        <taxon>Pleosporomycetidae</taxon>
        <taxon>Pleosporales</taxon>
        <taxon>Lophiostomataceae</taxon>
        <taxon>Lophiostoma</taxon>
    </lineage>
</organism>
<evidence type="ECO:0000313" key="1">
    <source>
        <dbReference type="EMBL" id="KAF2647727.1"/>
    </source>
</evidence>
<dbReference type="Proteomes" id="UP000799324">
    <property type="component" value="Unassembled WGS sequence"/>
</dbReference>
<name>A0A6A6SL77_9PLEO</name>
<dbReference type="EMBL" id="MU004588">
    <property type="protein sequence ID" value="KAF2647727.1"/>
    <property type="molecule type" value="Genomic_DNA"/>
</dbReference>
<keyword evidence="2" id="KW-1185">Reference proteome</keyword>
<proteinExistence type="predicted"/>
<accession>A0A6A6SL77</accession>
<evidence type="ECO:0000313" key="2">
    <source>
        <dbReference type="Proteomes" id="UP000799324"/>
    </source>
</evidence>
<protein>
    <submittedName>
        <fullName evidence="1">Uncharacterized protein</fullName>
    </submittedName>
</protein>
<gene>
    <name evidence="1" type="ORF">K491DRAFT_291383</name>
</gene>